<dbReference type="Pfam" id="PF11064">
    <property type="entry name" value="DUF2865"/>
    <property type="match status" value="1"/>
</dbReference>
<protein>
    <recommendedName>
        <fullName evidence="4">DUF2865 domain-containing protein</fullName>
    </recommendedName>
</protein>
<evidence type="ECO:0008006" key="4">
    <source>
        <dbReference type="Google" id="ProtNLM"/>
    </source>
</evidence>
<feature type="chain" id="PRO_5003919623" description="DUF2865 domain-containing protein" evidence="1">
    <location>
        <begin position="39"/>
        <end position="227"/>
    </location>
</feature>
<evidence type="ECO:0000313" key="2">
    <source>
        <dbReference type="EMBL" id="EKS32613.1"/>
    </source>
</evidence>
<name>K8P2F0_9BRAD</name>
<dbReference type="EMBL" id="AGWY01000015">
    <property type="protein sequence ID" value="EKS32613.1"/>
    <property type="molecule type" value="Genomic_DNA"/>
</dbReference>
<keyword evidence="3" id="KW-1185">Reference proteome</keyword>
<evidence type="ECO:0000313" key="3">
    <source>
        <dbReference type="Proteomes" id="UP000001095"/>
    </source>
</evidence>
<dbReference type="HOGENOM" id="CLU_090577_0_0_5"/>
<reference evidence="2 3" key="1">
    <citation type="submission" date="2012-04" db="EMBL/GenBank/DDBJ databases">
        <title>The Genome Sequence of Afipia clevelandensis ATCC 49720.</title>
        <authorList>
            <consortium name="The Broad Institute Genome Sequencing Platform"/>
            <person name="Earl A."/>
            <person name="Ward D."/>
            <person name="Feldgarden M."/>
            <person name="Gevers D."/>
            <person name="Huys G."/>
            <person name="Walker B."/>
            <person name="Young S.K."/>
            <person name="Zeng Q."/>
            <person name="Gargeya S."/>
            <person name="Fitzgerald M."/>
            <person name="Haas B."/>
            <person name="Abouelleil A."/>
            <person name="Alvarado L."/>
            <person name="Arachchi H.M."/>
            <person name="Berlin A."/>
            <person name="Chapman S.B."/>
            <person name="Goldberg J."/>
            <person name="Griggs A."/>
            <person name="Gujja S."/>
            <person name="Hansen M."/>
            <person name="Howarth C."/>
            <person name="Imamovic A."/>
            <person name="Larimer J."/>
            <person name="McCowen C."/>
            <person name="Montmayeur A."/>
            <person name="Murphy C."/>
            <person name="Neiman D."/>
            <person name="Pearson M."/>
            <person name="Priest M."/>
            <person name="Roberts A."/>
            <person name="Saif S."/>
            <person name="Shea T."/>
            <person name="Sisk P."/>
            <person name="Sykes S."/>
            <person name="Wortman J."/>
            <person name="Nusbaum C."/>
            <person name="Birren B."/>
        </authorList>
    </citation>
    <scope>NUCLEOTIDE SEQUENCE [LARGE SCALE GENOMIC DNA]</scope>
    <source>
        <strain evidence="2 3">ATCC 49720</strain>
    </source>
</reference>
<proteinExistence type="predicted"/>
<evidence type="ECO:0000256" key="1">
    <source>
        <dbReference type="SAM" id="SignalP"/>
    </source>
</evidence>
<dbReference type="Proteomes" id="UP000001095">
    <property type="component" value="Unassembled WGS sequence"/>
</dbReference>
<dbReference type="AlphaFoldDB" id="K8P2F0"/>
<dbReference type="InterPro" id="IPR021293">
    <property type="entry name" value="DUF2865"/>
</dbReference>
<comment type="caution">
    <text evidence="2">The sequence shown here is derived from an EMBL/GenBank/DDBJ whole genome shotgun (WGS) entry which is preliminary data.</text>
</comment>
<dbReference type="PATRIC" id="fig|883079.3.peg.3672"/>
<keyword evidence="1" id="KW-0732">Signal</keyword>
<gene>
    <name evidence="2" type="ORF">HMPREF9696_03590</name>
</gene>
<accession>K8P2F0</accession>
<sequence>MRKLEEGVMRQFKLVRRSAAIAVVACAAIAAGTPSAHARDFFSTFFGGVFNDNVRSSPPPMPFAAPDFGDSSQPSGRRVNIYGGSYGSTTYCVRTCDGRYFPVTASEGQSKAEACRSFCPAAETKIFHGGSIDHASSETGKSYSDLPNAFRYRTELVAGCSCNGKETGGLASMKIEDDPTLRKGDIVAGANGLMIAGSSRRSAALNFTPAPKSIRAKFERLPVVASQ</sequence>
<feature type="signal peptide" evidence="1">
    <location>
        <begin position="1"/>
        <end position="38"/>
    </location>
</feature>
<organism evidence="2 3">
    <name type="scientific">Afipia clevelandensis ATCC 49720</name>
    <dbReference type="NCBI Taxonomy" id="883079"/>
    <lineage>
        <taxon>Bacteria</taxon>
        <taxon>Pseudomonadati</taxon>
        <taxon>Pseudomonadota</taxon>
        <taxon>Alphaproteobacteria</taxon>
        <taxon>Hyphomicrobiales</taxon>
        <taxon>Nitrobacteraceae</taxon>
        <taxon>Afipia</taxon>
    </lineage>
</organism>